<evidence type="ECO:0000313" key="2">
    <source>
        <dbReference type="Proteomes" id="UP001144313"/>
    </source>
</evidence>
<sequence>MQVLESGIDWKLMEHSEFWRIAISLYGEDRHVRTDDLPRVEPLRRPRKRISAAGG</sequence>
<evidence type="ECO:0000313" key="1">
    <source>
        <dbReference type="EMBL" id="GLI43833.1"/>
    </source>
</evidence>
<organism evidence="1 2">
    <name type="scientific">Glycomyces algeriensis</name>
    <dbReference type="NCBI Taxonomy" id="256037"/>
    <lineage>
        <taxon>Bacteria</taxon>
        <taxon>Bacillati</taxon>
        <taxon>Actinomycetota</taxon>
        <taxon>Actinomycetes</taxon>
        <taxon>Glycomycetales</taxon>
        <taxon>Glycomycetaceae</taxon>
        <taxon>Glycomyces</taxon>
    </lineage>
</organism>
<name>A0A9W6GBP4_9ACTN</name>
<protein>
    <submittedName>
        <fullName evidence="1">Uncharacterized protein</fullName>
    </submittedName>
</protein>
<dbReference type="AlphaFoldDB" id="A0A9W6GBP4"/>
<keyword evidence="2" id="KW-1185">Reference proteome</keyword>
<comment type="caution">
    <text evidence="1">The sequence shown here is derived from an EMBL/GenBank/DDBJ whole genome shotgun (WGS) entry which is preliminary data.</text>
</comment>
<reference evidence="1" key="1">
    <citation type="submission" date="2022-12" db="EMBL/GenBank/DDBJ databases">
        <title>Reference genome sequencing for broad-spectrum identification of bacterial and archaeal isolates by mass spectrometry.</title>
        <authorList>
            <person name="Sekiguchi Y."/>
            <person name="Tourlousse D.M."/>
        </authorList>
    </citation>
    <scope>NUCLEOTIDE SEQUENCE</scope>
    <source>
        <strain evidence="1">LLR39Z86</strain>
    </source>
</reference>
<dbReference type="EMBL" id="BSDT01000001">
    <property type="protein sequence ID" value="GLI43833.1"/>
    <property type="molecule type" value="Genomic_DNA"/>
</dbReference>
<gene>
    <name evidence="1" type="ORF">GALLR39Z86_36830</name>
</gene>
<dbReference type="Proteomes" id="UP001144313">
    <property type="component" value="Unassembled WGS sequence"/>
</dbReference>
<accession>A0A9W6GBP4</accession>
<proteinExistence type="predicted"/>